<name>A0A328ZIX7_9BURK</name>
<dbReference type="Pfam" id="PF10084">
    <property type="entry name" value="DUF2322"/>
    <property type="match status" value="1"/>
</dbReference>
<organism evidence="1 2">
    <name type="scientific">Paracidovorax anthurii</name>
    <dbReference type="NCBI Taxonomy" id="78229"/>
    <lineage>
        <taxon>Bacteria</taxon>
        <taxon>Pseudomonadati</taxon>
        <taxon>Pseudomonadota</taxon>
        <taxon>Betaproteobacteria</taxon>
        <taxon>Burkholderiales</taxon>
        <taxon>Comamonadaceae</taxon>
        <taxon>Paracidovorax</taxon>
    </lineage>
</organism>
<protein>
    <recommendedName>
        <fullName evidence="3">DUF2322 family protein</fullName>
    </recommendedName>
</protein>
<dbReference type="EMBL" id="QLTA01000002">
    <property type="protein sequence ID" value="RAR86178.1"/>
    <property type="molecule type" value="Genomic_DNA"/>
</dbReference>
<dbReference type="InterPro" id="IPR016755">
    <property type="entry name" value="UCP019302"/>
</dbReference>
<keyword evidence="2" id="KW-1185">Reference proteome</keyword>
<accession>A0A328ZIX7</accession>
<reference evidence="1 2" key="1">
    <citation type="submission" date="2018-06" db="EMBL/GenBank/DDBJ databases">
        <title>Genomic Encyclopedia of Archaeal and Bacterial Type Strains, Phase II (KMG-II): from individual species to whole genera.</title>
        <authorList>
            <person name="Goeker M."/>
        </authorList>
    </citation>
    <scope>NUCLEOTIDE SEQUENCE [LARGE SCALE GENOMIC DNA]</scope>
    <source>
        <strain evidence="1 2">CFPB 3232</strain>
    </source>
</reference>
<evidence type="ECO:0000313" key="2">
    <source>
        <dbReference type="Proteomes" id="UP000248856"/>
    </source>
</evidence>
<proteinExistence type="predicted"/>
<sequence>MNFSDRLRQLPSVAHLSGLHLLDAQGRTVATLENKPGQAGSLAVYHALAALYGGTITPEAAGLGLEWYAEHTADAQAHPGKHPNIDRLIAWAQGGDSHPVRLVAQAG</sequence>
<comment type="caution">
    <text evidence="1">The sequence shown here is derived from an EMBL/GenBank/DDBJ whole genome shotgun (WGS) entry which is preliminary data.</text>
</comment>
<dbReference type="PIRSF" id="PIRSF019302">
    <property type="entry name" value="UCP019302"/>
    <property type="match status" value="1"/>
</dbReference>
<dbReference type="OrthoDB" id="7596112at2"/>
<dbReference type="AlphaFoldDB" id="A0A328ZIX7"/>
<evidence type="ECO:0000313" key="1">
    <source>
        <dbReference type="EMBL" id="RAR86178.1"/>
    </source>
</evidence>
<dbReference type="RefSeq" id="WP_111875600.1">
    <property type="nucleotide sequence ID" value="NZ_CBCSGC010000109.1"/>
</dbReference>
<gene>
    <name evidence="1" type="ORF">AX018_1002139</name>
</gene>
<dbReference type="Proteomes" id="UP000248856">
    <property type="component" value="Unassembled WGS sequence"/>
</dbReference>
<evidence type="ECO:0008006" key="3">
    <source>
        <dbReference type="Google" id="ProtNLM"/>
    </source>
</evidence>